<dbReference type="Proteomes" id="UP000008721">
    <property type="component" value="Chromosome"/>
</dbReference>
<dbReference type="EMBL" id="CP002355">
    <property type="protein sequence ID" value="ADR33114.1"/>
    <property type="molecule type" value="Genomic_DNA"/>
</dbReference>
<dbReference type="HOGENOM" id="CLU_172621_0_0_7"/>
<proteinExistence type="predicted"/>
<dbReference type="InterPro" id="IPR014756">
    <property type="entry name" value="Ig_E-set"/>
</dbReference>
<dbReference type="STRING" id="709032.Sulku_0447"/>
<gene>
    <name evidence="2" type="ordered locus">Sulku_0447</name>
</gene>
<evidence type="ECO:0000313" key="3">
    <source>
        <dbReference type="Proteomes" id="UP000008721"/>
    </source>
</evidence>
<evidence type="ECO:0000259" key="1">
    <source>
        <dbReference type="Pfam" id="PF08770"/>
    </source>
</evidence>
<name>E4TZM6_SULKY</name>
<keyword evidence="3" id="KW-1185">Reference proteome</keyword>
<dbReference type="eggNOG" id="COG2033">
    <property type="taxonomic scope" value="Bacteria"/>
</dbReference>
<dbReference type="AlphaFoldDB" id="E4TZM6"/>
<dbReference type="KEGG" id="sku:Sulku_0447"/>
<dbReference type="InterPro" id="IPR030995">
    <property type="entry name" value="SoxZ"/>
</dbReference>
<dbReference type="Pfam" id="PF08770">
    <property type="entry name" value="SoxZ"/>
    <property type="match status" value="1"/>
</dbReference>
<dbReference type="SUPFAM" id="SSF81296">
    <property type="entry name" value="E set domains"/>
    <property type="match status" value="1"/>
</dbReference>
<feature type="domain" description="Sulphur oxidation protein SoxZ" evidence="1">
    <location>
        <begin position="8"/>
        <end position="101"/>
    </location>
</feature>
<organism evidence="2 3">
    <name type="scientific">Sulfuricurvum kujiense (strain ATCC BAA-921 / DSM 16994 / JCM 11577 / YK-1)</name>
    <dbReference type="NCBI Taxonomy" id="709032"/>
    <lineage>
        <taxon>Bacteria</taxon>
        <taxon>Pseudomonadati</taxon>
        <taxon>Campylobacterota</taxon>
        <taxon>Epsilonproteobacteria</taxon>
        <taxon>Campylobacterales</taxon>
        <taxon>Sulfurimonadaceae</taxon>
        <taxon>Sulfuricurvum</taxon>
    </lineage>
</organism>
<dbReference type="RefSeq" id="WP_013459311.1">
    <property type="nucleotide sequence ID" value="NC_014762.1"/>
</dbReference>
<dbReference type="InterPro" id="IPR013783">
    <property type="entry name" value="Ig-like_fold"/>
</dbReference>
<protein>
    <submittedName>
        <fullName evidence="2">Sulfur compound chelating protein SoxZ</fullName>
    </submittedName>
</protein>
<accession>E4TZM6</accession>
<dbReference type="InterPro" id="IPR014880">
    <property type="entry name" value="SoxZ_dom"/>
</dbReference>
<evidence type="ECO:0000313" key="2">
    <source>
        <dbReference type="EMBL" id="ADR33114.1"/>
    </source>
</evidence>
<sequence length="108" mass="11963">MKTLIKIKPKDYKAGDIVKIDFMAMHPMETGMRKNKDTGALIPAEYIDEVKFMFNDTLITKMVIWESLSVNPLMSISFKVPGAGTLKVIAKDNKGQSVETTSAINPKG</sequence>
<reference evidence="2 3" key="1">
    <citation type="journal article" date="2012" name="Stand. Genomic Sci.">
        <title>Complete genome sequence of the sulfur compounds oxidizing chemolithoautotroph Sulfuricurvum kujiense type strain (YK-1(T)).</title>
        <authorList>
            <person name="Han C."/>
            <person name="Kotsyurbenko O."/>
            <person name="Chertkov O."/>
            <person name="Held B."/>
            <person name="Lapidus A."/>
            <person name="Nolan M."/>
            <person name="Lucas S."/>
            <person name="Hammon N."/>
            <person name="Deshpande S."/>
            <person name="Cheng J.F."/>
            <person name="Tapia R."/>
            <person name="Goodwin L.A."/>
            <person name="Pitluck S."/>
            <person name="Liolios K."/>
            <person name="Pagani I."/>
            <person name="Ivanova N."/>
            <person name="Mavromatis K."/>
            <person name="Mikhailova N."/>
            <person name="Pati A."/>
            <person name="Chen A."/>
            <person name="Palaniappan K."/>
            <person name="Land M."/>
            <person name="Hauser L."/>
            <person name="Chang Y.J."/>
            <person name="Jeffries C.D."/>
            <person name="Brambilla E.M."/>
            <person name="Rohde M."/>
            <person name="Spring S."/>
            <person name="Sikorski J."/>
            <person name="Goker M."/>
            <person name="Woyke T."/>
            <person name="Bristow J."/>
            <person name="Eisen J.A."/>
            <person name="Markowitz V."/>
            <person name="Hugenholtz P."/>
            <person name="Kyrpides N.C."/>
            <person name="Klenk H.P."/>
            <person name="Detter J.C."/>
        </authorList>
    </citation>
    <scope>NUCLEOTIDE SEQUENCE [LARGE SCALE GENOMIC DNA]</scope>
    <source>
        <strain evidence="3">ATCC BAA-921 / DSM 16994 / JCM 11577 / YK-1</strain>
    </source>
</reference>
<dbReference type="Gene3D" id="2.60.40.10">
    <property type="entry name" value="Immunoglobulins"/>
    <property type="match status" value="1"/>
</dbReference>
<dbReference type="NCBIfam" id="TIGR04490">
    <property type="entry name" value="SoxZ_true"/>
    <property type="match status" value="1"/>
</dbReference>